<dbReference type="SMART" id="SM00422">
    <property type="entry name" value="HTH_MERR"/>
    <property type="match status" value="1"/>
</dbReference>
<evidence type="ECO:0000313" key="4">
    <source>
        <dbReference type="Proteomes" id="UP001276150"/>
    </source>
</evidence>
<evidence type="ECO:0000313" key="3">
    <source>
        <dbReference type="EMBL" id="MDV6373857.1"/>
    </source>
</evidence>
<reference evidence="3 4" key="1">
    <citation type="submission" date="2022-11" db="EMBL/GenBank/DDBJ databases">
        <title>Deinococcus ZS9-10, Low Temperature and Draught-tolerating, UV-resistant Bacteria from Continental Antarctica.</title>
        <authorList>
            <person name="Cheng L."/>
        </authorList>
    </citation>
    <scope>NUCLEOTIDE SEQUENCE [LARGE SCALE GENOMIC DNA]</scope>
    <source>
        <strain evidence="3 4">ZS9-10</strain>
    </source>
</reference>
<dbReference type="Gene3D" id="1.10.1660.10">
    <property type="match status" value="1"/>
</dbReference>
<dbReference type="PROSITE" id="PS50937">
    <property type="entry name" value="HTH_MERR_2"/>
    <property type="match status" value="1"/>
</dbReference>
<organism evidence="3 4">
    <name type="scientific">Deinococcus arenicola</name>
    <dbReference type="NCBI Taxonomy" id="2994950"/>
    <lineage>
        <taxon>Bacteria</taxon>
        <taxon>Thermotogati</taxon>
        <taxon>Deinococcota</taxon>
        <taxon>Deinococci</taxon>
        <taxon>Deinococcales</taxon>
        <taxon>Deinococcaceae</taxon>
        <taxon>Deinococcus</taxon>
    </lineage>
</organism>
<dbReference type="RefSeq" id="WP_317639176.1">
    <property type="nucleotide sequence ID" value="NZ_JAPMIV010000005.1"/>
</dbReference>
<gene>
    <name evidence="3" type="ORF">ORD21_04510</name>
</gene>
<dbReference type="CDD" id="cd01109">
    <property type="entry name" value="HTH_YyaN"/>
    <property type="match status" value="1"/>
</dbReference>
<name>A0ABU4DN39_9DEIO</name>
<dbReference type="InterPro" id="IPR047057">
    <property type="entry name" value="MerR_fam"/>
</dbReference>
<keyword evidence="1" id="KW-0238">DNA-binding</keyword>
<dbReference type="PRINTS" id="PR00040">
    <property type="entry name" value="HTHMERR"/>
</dbReference>
<keyword evidence="4" id="KW-1185">Reference proteome</keyword>
<evidence type="ECO:0000259" key="2">
    <source>
        <dbReference type="PROSITE" id="PS50937"/>
    </source>
</evidence>
<dbReference type="InterPro" id="IPR009061">
    <property type="entry name" value="DNA-bd_dom_put_sf"/>
</dbReference>
<dbReference type="PANTHER" id="PTHR30204">
    <property type="entry name" value="REDOX-CYCLING DRUG-SENSING TRANSCRIPTIONAL ACTIVATOR SOXR"/>
    <property type="match status" value="1"/>
</dbReference>
<dbReference type="Pfam" id="PF13411">
    <property type="entry name" value="MerR_1"/>
    <property type="match status" value="1"/>
</dbReference>
<dbReference type="PANTHER" id="PTHR30204:SF98">
    <property type="entry name" value="HTH-TYPE TRANSCRIPTIONAL REGULATOR ADHR"/>
    <property type="match status" value="1"/>
</dbReference>
<feature type="domain" description="HTH merR-type" evidence="2">
    <location>
        <begin position="11"/>
        <end position="79"/>
    </location>
</feature>
<accession>A0ABU4DN39</accession>
<dbReference type="Proteomes" id="UP001276150">
    <property type="component" value="Unassembled WGS sequence"/>
</dbReference>
<protein>
    <submittedName>
        <fullName evidence="3">MerR family transcriptional regulator</fullName>
    </submittedName>
</protein>
<dbReference type="SUPFAM" id="SSF46955">
    <property type="entry name" value="Putative DNA-binding domain"/>
    <property type="match status" value="1"/>
</dbReference>
<comment type="caution">
    <text evidence="3">The sequence shown here is derived from an EMBL/GenBank/DDBJ whole genome shotgun (WGS) entry which is preliminary data.</text>
</comment>
<sequence>MPDTAALPSHALPIRKAAELLGVSAHTLRYYEREGLLDVPRTEGGERLYGERELAALRFLFHLRGVGVNMAGLREYVALVRQGDGTVTVRRELLVRHEQAVNAQLETLATALHAIRRKIEKYDQ</sequence>
<dbReference type="InterPro" id="IPR000551">
    <property type="entry name" value="MerR-type_HTH_dom"/>
</dbReference>
<dbReference type="EMBL" id="JAPMIV010000005">
    <property type="protein sequence ID" value="MDV6373857.1"/>
    <property type="molecule type" value="Genomic_DNA"/>
</dbReference>
<proteinExistence type="predicted"/>
<evidence type="ECO:0000256" key="1">
    <source>
        <dbReference type="ARBA" id="ARBA00023125"/>
    </source>
</evidence>